<comment type="caution">
    <text evidence="1">The sequence shown here is derived from an EMBL/GenBank/DDBJ whole genome shotgun (WGS) entry which is preliminary data.</text>
</comment>
<gene>
    <name evidence="1" type="ORF">NPIL_606961</name>
</gene>
<evidence type="ECO:0000313" key="1">
    <source>
        <dbReference type="EMBL" id="GFU12621.1"/>
    </source>
</evidence>
<keyword evidence="2" id="KW-1185">Reference proteome</keyword>
<dbReference type="AlphaFoldDB" id="A0A8X6QD67"/>
<evidence type="ECO:0000313" key="2">
    <source>
        <dbReference type="Proteomes" id="UP000887013"/>
    </source>
</evidence>
<organism evidence="1 2">
    <name type="scientific">Nephila pilipes</name>
    <name type="common">Giant wood spider</name>
    <name type="synonym">Nephila maculata</name>
    <dbReference type="NCBI Taxonomy" id="299642"/>
    <lineage>
        <taxon>Eukaryota</taxon>
        <taxon>Metazoa</taxon>
        <taxon>Ecdysozoa</taxon>
        <taxon>Arthropoda</taxon>
        <taxon>Chelicerata</taxon>
        <taxon>Arachnida</taxon>
        <taxon>Araneae</taxon>
        <taxon>Araneomorphae</taxon>
        <taxon>Entelegynae</taxon>
        <taxon>Araneoidea</taxon>
        <taxon>Nephilidae</taxon>
        <taxon>Nephila</taxon>
    </lineage>
</organism>
<reference evidence="1" key="1">
    <citation type="submission" date="2020-08" db="EMBL/GenBank/DDBJ databases">
        <title>Multicomponent nature underlies the extraordinary mechanical properties of spider dragline silk.</title>
        <authorList>
            <person name="Kono N."/>
            <person name="Nakamura H."/>
            <person name="Mori M."/>
            <person name="Yoshida Y."/>
            <person name="Ohtoshi R."/>
            <person name="Malay A.D."/>
            <person name="Moran D.A.P."/>
            <person name="Tomita M."/>
            <person name="Numata K."/>
            <person name="Arakawa K."/>
        </authorList>
    </citation>
    <scope>NUCLEOTIDE SEQUENCE</scope>
</reference>
<proteinExistence type="predicted"/>
<name>A0A8X6QD67_NEPPI</name>
<dbReference type="EMBL" id="BMAW01125486">
    <property type="protein sequence ID" value="GFU12621.1"/>
    <property type="molecule type" value="Genomic_DNA"/>
</dbReference>
<dbReference type="Proteomes" id="UP000887013">
    <property type="component" value="Unassembled WGS sequence"/>
</dbReference>
<protein>
    <submittedName>
        <fullName evidence="1">Uncharacterized protein</fullName>
    </submittedName>
</protein>
<sequence length="97" mass="11277">MTIFKGILLITYQRWNKYASRLRKGRVAARYLCYAWQRLCAQKRFGKSGAAFWQSMYGRVAYAPRCGQQKRQNKRVRFAAGVAARRHKAAARSPHLP</sequence>
<accession>A0A8X6QD67</accession>